<gene>
    <name evidence="3" type="ORF">RclHR1_15190005</name>
</gene>
<evidence type="ECO:0000313" key="4">
    <source>
        <dbReference type="Proteomes" id="UP000247702"/>
    </source>
</evidence>
<dbReference type="InterPro" id="IPR012337">
    <property type="entry name" value="RNaseH-like_sf"/>
</dbReference>
<keyword evidence="4" id="KW-1185">Reference proteome</keyword>
<evidence type="ECO:0000259" key="2">
    <source>
        <dbReference type="PROSITE" id="PS50879"/>
    </source>
</evidence>
<protein>
    <recommendedName>
        <fullName evidence="5">RNase H type-1 domain-containing protein</fullName>
    </recommendedName>
</protein>
<dbReference type="AlphaFoldDB" id="A0A2Z6QGB0"/>
<dbReference type="PANTHER" id="PTHR47027">
    <property type="entry name" value="REVERSE TRANSCRIPTASE DOMAIN-CONTAINING PROTEIN"/>
    <property type="match status" value="1"/>
</dbReference>
<proteinExistence type="predicted"/>
<reference evidence="3 4" key="1">
    <citation type="submission" date="2017-11" db="EMBL/GenBank/DDBJ databases">
        <title>The genome of Rhizophagus clarus HR1 reveals common genetic basis of auxotrophy among arbuscular mycorrhizal fungi.</title>
        <authorList>
            <person name="Kobayashi Y."/>
        </authorList>
    </citation>
    <scope>NUCLEOTIDE SEQUENCE [LARGE SCALE GENOMIC DNA]</scope>
    <source>
        <strain evidence="3 4">HR1</strain>
    </source>
</reference>
<dbReference type="PROSITE" id="PS50878">
    <property type="entry name" value="RT_POL"/>
    <property type="match status" value="1"/>
</dbReference>
<dbReference type="Pfam" id="PF00078">
    <property type="entry name" value="RVT_1"/>
    <property type="match status" value="1"/>
</dbReference>
<dbReference type="InterPro" id="IPR002156">
    <property type="entry name" value="RNaseH_domain"/>
</dbReference>
<evidence type="ECO:0000313" key="3">
    <source>
        <dbReference type="EMBL" id="GBB88615.1"/>
    </source>
</evidence>
<dbReference type="GO" id="GO:0003676">
    <property type="term" value="F:nucleic acid binding"/>
    <property type="evidence" value="ECO:0007669"/>
    <property type="project" value="InterPro"/>
</dbReference>
<dbReference type="Pfam" id="PF00075">
    <property type="entry name" value="RNase_H"/>
    <property type="match status" value="1"/>
</dbReference>
<dbReference type="EMBL" id="BEXD01000579">
    <property type="protein sequence ID" value="GBB88615.1"/>
    <property type="molecule type" value="Genomic_DNA"/>
</dbReference>
<accession>A0A2Z6QGB0</accession>
<name>A0A2Z6QGB0_9GLOM</name>
<dbReference type="STRING" id="94130.A0A2Z6QGB0"/>
<feature type="domain" description="RNase H type-1" evidence="2">
    <location>
        <begin position="617"/>
        <end position="762"/>
    </location>
</feature>
<dbReference type="Gene3D" id="3.30.420.10">
    <property type="entry name" value="Ribonuclease H-like superfamily/Ribonuclease H"/>
    <property type="match status" value="1"/>
</dbReference>
<dbReference type="PROSITE" id="PS50879">
    <property type="entry name" value="RNASE_H_1"/>
    <property type="match status" value="1"/>
</dbReference>
<sequence length="788" mass="91152">MKRLSSTLLQHNILKGPNFAGLLEGSTNTPIHVINNIIEDAQQSKKELWICLQDMAKAFDSVEMVLLLNTLKRIKCLPPLISFIIHLFKNRKLKIITEYSLSDCFQTGDGIDQEETIFPLIWKIFYNPLLVRINDDFSLGYILKDCWPNNLAPNTKEYWLKVREVAFADDTAWIMNSQTEMTCIINISNFFYQLNNIKINGSKSELLVWNSKILKDQLQITIGSDSNIIKANTLTQCSRYLEIYICSKANNCHVERLIQEKVKSICSILRNKKIMAAQLIYINNKILLAKIEYWTKTVFINEHRCNSLHNSFIRLIKNKMRIVTSANNNIVHHKGIIGAIAHYQHLRGAQFAEFIIRLNSSNWGGISTRILLRKIQIRLGIIDCIITIHLSAIVDITNIKSFSFKVLREMKSQLYNFSRTQLATSWNIICNSPTIIEKLKQITSRSNASDNAINKDLMSYYKKSDNQLGLIFYCQLLANSSSYLMTWDQIKHVHHLTAKGPRPRYMRALERDINTNSFHRTIPQNYCSLSSTLYITNISPIPISRDKREKEWIVTYQDGKEYIGKIIKNHNYLFEQEHPVLEIKIDKLEIEIIQNRISSTILQDKLIQHHDNMTKLHINELHIYTDGSLNLNSINGYNQIIMGAGWIVKNTEIDFTCEITYFPSSTRPELLAILTALLTVPINNNTHIYTDSQSAIDSINNMLQLRGIIERKLFKQNNYILLYAIVDLVYIKRINLILHKVKGHSGCIWNDKADKLAKKRSELALENEDKIVDLELILNNSNFEFIPK</sequence>
<dbReference type="Proteomes" id="UP000247702">
    <property type="component" value="Unassembled WGS sequence"/>
</dbReference>
<dbReference type="GO" id="GO:0004523">
    <property type="term" value="F:RNA-DNA hybrid ribonuclease activity"/>
    <property type="evidence" value="ECO:0007669"/>
    <property type="project" value="InterPro"/>
</dbReference>
<evidence type="ECO:0008006" key="5">
    <source>
        <dbReference type="Google" id="ProtNLM"/>
    </source>
</evidence>
<dbReference type="SUPFAM" id="SSF53098">
    <property type="entry name" value="Ribonuclease H-like"/>
    <property type="match status" value="1"/>
</dbReference>
<dbReference type="InterPro" id="IPR036397">
    <property type="entry name" value="RNaseH_sf"/>
</dbReference>
<comment type="caution">
    <text evidence="3">The sequence shown here is derived from an EMBL/GenBank/DDBJ whole genome shotgun (WGS) entry which is preliminary data.</text>
</comment>
<dbReference type="InterPro" id="IPR000477">
    <property type="entry name" value="RT_dom"/>
</dbReference>
<organism evidence="3 4">
    <name type="scientific">Rhizophagus clarus</name>
    <dbReference type="NCBI Taxonomy" id="94130"/>
    <lineage>
        <taxon>Eukaryota</taxon>
        <taxon>Fungi</taxon>
        <taxon>Fungi incertae sedis</taxon>
        <taxon>Mucoromycota</taxon>
        <taxon>Glomeromycotina</taxon>
        <taxon>Glomeromycetes</taxon>
        <taxon>Glomerales</taxon>
        <taxon>Glomeraceae</taxon>
        <taxon>Rhizophagus</taxon>
    </lineage>
</organism>
<dbReference type="PANTHER" id="PTHR47027:SF23">
    <property type="entry name" value="REVERSE TRANSCRIPTASE DOMAIN-CONTAINING PROTEIN"/>
    <property type="match status" value="1"/>
</dbReference>
<feature type="domain" description="Reverse transcriptase" evidence="1">
    <location>
        <begin position="1"/>
        <end position="222"/>
    </location>
</feature>
<evidence type="ECO:0000259" key="1">
    <source>
        <dbReference type="PROSITE" id="PS50878"/>
    </source>
</evidence>